<evidence type="ECO:0000256" key="2">
    <source>
        <dbReference type="SAM" id="MobiDB-lite"/>
    </source>
</evidence>
<protein>
    <submittedName>
        <fullName evidence="3">Uncharacterized protein</fullName>
    </submittedName>
</protein>
<evidence type="ECO:0000313" key="3">
    <source>
        <dbReference type="EMBL" id="ETW79210.1"/>
    </source>
</evidence>
<keyword evidence="4" id="KW-1185">Reference proteome</keyword>
<reference evidence="3 4" key="1">
    <citation type="journal article" date="2012" name="New Phytol.">
        <title>Insight into trade-off between wood decay and parasitism from the genome of a fungal forest pathogen.</title>
        <authorList>
            <person name="Olson A."/>
            <person name="Aerts A."/>
            <person name="Asiegbu F."/>
            <person name="Belbahri L."/>
            <person name="Bouzid O."/>
            <person name="Broberg A."/>
            <person name="Canback B."/>
            <person name="Coutinho P.M."/>
            <person name="Cullen D."/>
            <person name="Dalman K."/>
            <person name="Deflorio G."/>
            <person name="van Diepen L.T."/>
            <person name="Dunand C."/>
            <person name="Duplessis S."/>
            <person name="Durling M."/>
            <person name="Gonthier P."/>
            <person name="Grimwood J."/>
            <person name="Fossdal C.G."/>
            <person name="Hansson D."/>
            <person name="Henrissat B."/>
            <person name="Hietala A."/>
            <person name="Himmelstrand K."/>
            <person name="Hoffmeister D."/>
            <person name="Hogberg N."/>
            <person name="James T.Y."/>
            <person name="Karlsson M."/>
            <person name="Kohler A."/>
            <person name="Kues U."/>
            <person name="Lee Y.H."/>
            <person name="Lin Y.C."/>
            <person name="Lind M."/>
            <person name="Lindquist E."/>
            <person name="Lombard V."/>
            <person name="Lucas S."/>
            <person name="Lunden K."/>
            <person name="Morin E."/>
            <person name="Murat C."/>
            <person name="Park J."/>
            <person name="Raffaello T."/>
            <person name="Rouze P."/>
            <person name="Salamov A."/>
            <person name="Schmutz J."/>
            <person name="Solheim H."/>
            <person name="Stahlberg J."/>
            <person name="Velez H."/>
            <person name="de Vries R.P."/>
            <person name="Wiebenga A."/>
            <person name="Woodward S."/>
            <person name="Yakovlev I."/>
            <person name="Garbelotto M."/>
            <person name="Martin F."/>
            <person name="Grigoriev I.V."/>
            <person name="Stenlid J."/>
        </authorList>
    </citation>
    <scope>NUCLEOTIDE SEQUENCE [LARGE SCALE GENOMIC DNA]</scope>
    <source>
        <strain evidence="3 4">TC 32-1</strain>
    </source>
</reference>
<dbReference type="InterPro" id="IPR043129">
    <property type="entry name" value="ATPase_NBD"/>
</dbReference>
<dbReference type="OrthoDB" id="5572108at2759"/>
<dbReference type="Proteomes" id="UP000030671">
    <property type="component" value="Unassembled WGS sequence"/>
</dbReference>
<name>W4K1J0_HETIT</name>
<dbReference type="Gene3D" id="3.90.640.10">
    <property type="entry name" value="Actin, Chain A, domain 4"/>
    <property type="match status" value="1"/>
</dbReference>
<evidence type="ECO:0000313" key="4">
    <source>
        <dbReference type="Proteomes" id="UP000030671"/>
    </source>
</evidence>
<dbReference type="HOGENOM" id="CLU_006974_0_1_1"/>
<dbReference type="EMBL" id="KI925461">
    <property type="protein sequence ID" value="ETW79210.1"/>
    <property type="molecule type" value="Genomic_DNA"/>
</dbReference>
<dbReference type="FunCoup" id="W4K1J0">
    <property type="interactions" value="610"/>
</dbReference>
<dbReference type="CDD" id="cd10206">
    <property type="entry name" value="ASKHA_NBD_Arp8-like"/>
    <property type="match status" value="1"/>
</dbReference>
<dbReference type="GeneID" id="20678119"/>
<feature type="region of interest" description="Disordered" evidence="2">
    <location>
        <begin position="423"/>
        <end position="483"/>
    </location>
</feature>
<feature type="compositionally biased region" description="Polar residues" evidence="2">
    <location>
        <begin position="462"/>
        <end position="475"/>
    </location>
</feature>
<dbReference type="InParanoid" id="W4K1J0"/>
<accession>W4K1J0</accession>
<dbReference type="Pfam" id="PF00022">
    <property type="entry name" value="Actin"/>
    <property type="match status" value="2"/>
</dbReference>
<evidence type="ECO:0000256" key="1">
    <source>
        <dbReference type="RuleBase" id="RU000487"/>
    </source>
</evidence>
<dbReference type="SMART" id="SM00268">
    <property type="entry name" value="ACTIN"/>
    <property type="match status" value="1"/>
</dbReference>
<proteinExistence type="inferred from homology"/>
<dbReference type="Gene3D" id="3.30.420.40">
    <property type="match status" value="2"/>
</dbReference>
<dbReference type="PANTHER" id="PTHR11937">
    <property type="entry name" value="ACTIN"/>
    <property type="match status" value="1"/>
</dbReference>
<feature type="compositionally biased region" description="Polar residues" evidence="2">
    <location>
        <begin position="434"/>
        <end position="444"/>
    </location>
</feature>
<dbReference type="AlphaFoldDB" id="W4K1J0"/>
<sequence>MPRGIPNIKRDDTQGMRYTGFHVPLQPNPKHMSTSYLKSESQTIWARKAGKQRAAEDTRRGSRVIVIHPGSQNLRIGRACDMNPVTIPNVIARKAKTPVPPPIFVEGISRPRKGRPKMTASLSSSDEYAVTPASDDPFDEKISLIQTSLRDRMRFYKLRVTPDAANKASMFNEQIKPEIIAEENDPFRTQWILESKGDEFLDYSVMLVIPDFYDRSYVRDMASLILMRMGFKQLCVQQESLAATYGAGISSACVVNMGAVTTTIACVDEGMIVADTRMYLNMGGDYITEFLYVLLERISFPYRDINLARSYDWAVMEDLKTRLCTLAEGDVALNLYDFVVRQPGKATEKYGLRAYDELILAPMCLFEPRVIEFERKRIGMWPIQHPDVSDEISDHREHRDSLPADQYTQAMIISTQHLFTRPEAAFSPGPTEVRQATPSSSKTPSVAGKHNGAPSPPPASEQLDSSKLPTPSQPSAEEGSGDAAAMDVDIEGDIKLPTANVPRSKSPGTYTNRFDIDICFEASKLPLDVAIFNSTRAAGGDEKIRKYLQAVLVVGGTGSMPGMSHALESRLQAIATPLVVNMDKVQIIPSPKDVDPRVLMWKGAAVLGKMDGVTDLWITPSDWDLLGMRGLRERCFYL</sequence>
<dbReference type="STRING" id="747525.W4K1J0"/>
<gene>
    <name evidence="3" type="ORF">HETIRDRAFT_49662</name>
</gene>
<organism evidence="3 4">
    <name type="scientific">Heterobasidion irregulare (strain TC 32-1)</name>
    <dbReference type="NCBI Taxonomy" id="747525"/>
    <lineage>
        <taxon>Eukaryota</taxon>
        <taxon>Fungi</taxon>
        <taxon>Dikarya</taxon>
        <taxon>Basidiomycota</taxon>
        <taxon>Agaricomycotina</taxon>
        <taxon>Agaricomycetes</taxon>
        <taxon>Russulales</taxon>
        <taxon>Bondarzewiaceae</taxon>
        <taxon>Heterobasidion</taxon>
        <taxon>Heterobasidion annosum species complex</taxon>
    </lineage>
</organism>
<dbReference type="RefSeq" id="XP_009548755.1">
    <property type="nucleotide sequence ID" value="XM_009550460.1"/>
</dbReference>
<dbReference type="eggNOG" id="KOG0797">
    <property type="taxonomic scope" value="Eukaryota"/>
</dbReference>
<dbReference type="SUPFAM" id="SSF53067">
    <property type="entry name" value="Actin-like ATPase domain"/>
    <property type="match status" value="2"/>
</dbReference>
<dbReference type="InterPro" id="IPR004000">
    <property type="entry name" value="Actin"/>
</dbReference>
<dbReference type="KEGG" id="hir:HETIRDRAFT_49662"/>
<feature type="region of interest" description="Disordered" evidence="2">
    <location>
        <begin position="102"/>
        <end position="133"/>
    </location>
</feature>
<comment type="similarity">
    <text evidence="1">Belongs to the actin family.</text>
</comment>